<name>A0A1H1QRL0_9ACTN</name>
<dbReference type="OrthoDB" id="3237509at2"/>
<dbReference type="GO" id="GO:0003677">
    <property type="term" value="F:DNA binding"/>
    <property type="evidence" value="ECO:0007669"/>
    <property type="project" value="UniProtKB-KW"/>
</dbReference>
<evidence type="ECO:0000256" key="2">
    <source>
        <dbReference type="ARBA" id="ARBA00023125"/>
    </source>
</evidence>
<dbReference type="RefSeq" id="WP_091521811.1">
    <property type="nucleotide sequence ID" value="NZ_LT629772.1"/>
</dbReference>
<dbReference type="GO" id="GO:0003700">
    <property type="term" value="F:DNA-binding transcription factor activity"/>
    <property type="evidence" value="ECO:0007669"/>
    <property type="project" value="InterPro"/>
</dbReference>
<keyword evidence="2 5" id="KW-0238">DNA-binding</keyword>
<feature type="domain" description="HTH marR-type" evidence="4">
    <location>
        <begin position="33"/>
        <end position="166"/>
    </location>
</feature>
<proteinExistence type="predicted"/>
<dbReference type="SMART" id="SM00228">
    <property type="entry name" value="PDZ"/>
    <property type="match status" value="1"/>
</dbReference>
<dbReference type="Proteomes" id="UP000199103">
    <property type="component" value="Chromosome I"/>
</dbReference>
<organism evidence="5 6">
    <name type="scientific">Microlunatus soli</name>
    <dbReference type="NCBI Taxonomy" id="630515"/>
    <lineage>
        <taxon>Bacteria</taxon>
        <taxon>Bacillati</taxon>
        <taxon>Actinomycetota</taxon>
        <taxon>Actinomycetes</taxon>
        <taxon>Propionibacteriales</taxon>
        <taxon>Propionibacteriaceae</taxon>
        <taxon>Microlunatus</taxon>
    </lineage>
</organism>
<dbReference type="Pfam" id="PF17820">
    <property type="entry name" value="PDZ_6"/>
    <property type="match status" value="1"/>
</dbReference>
<dbReference type="InterPro" id="IPR000835">
    <property type="entry name" value="HTH_MarR-typ"/>
</dbReference>
<evidence type="ECO:0000256" key="3">
    <source>
        <dbReference type="ARBA" id="ARBA00023163"/>
    </source>
</evidence>
<protein>
    <submittedName>
        <fullName evidence="5">DNA-binding transcriptional regulator, MarR family</fullName>
    </submittedName>
</protein>
<dbReference type="Pfam" id="PF12802">
    <property type="entry name" value="MarR_2"/>
    <property type="match status" value="1"/>
</dbReference>
<dbReference type="Gene3D" id="1.10.10.10">
    <property type="entry name" value="Winged helix-like DNA-binding domain superfamily/Winged helix DNA-binding domain"/>
    <property type="match status" value="1"/>
</dbReference>
<dbReference type="Gene3D" id="2.30.42.10">
    <property type="match status" value="1"/>
</dbReference>
<dbReference type="AlphaFoldDB" id="A0A1H1QRL0"/>
<dbReference type="InterPro" id="IPR023187">
    <property type="entry name" value="Tscrpt_reg_MarR-type_CS"/>
</dbReference>
<evidence type="ECO:0000313" key="6">
    <source>
        <dbReference type="Proteomes" id="UP000199103"/>
    </source>
</evidence>
<keyword evidence="1" id="KW-0805">Transcription regulation</keyword>
<dbReference type="PROSITE" id="PS01117">
    <property type="entry name" value="HTH_MARR_1"/>
    <property type="match status" value="1"/>
</dbReference>
<reference evidence="5 6" key="1">
    <citation type="submission" date="2016-10" db="EMBL/GenBank/DDBJ databases">
        <authorList>
            <person name="de Groot N.N."/>
        </authorList>
    </citation>
    <scope>NUCLEOTIDE SEQUENCE [LARGE SCALE GENOMIC DNA]</scope>
    <source>
        <strain evidence="5 6">DSM 21800</strain>
    </source>
</reference>
<dbReference type="InterPro" id="IPR036034">
    <property type="entry name" value="PDZ_sf"/>
</dbReference>
<sequence>MSEQSGAGSAPTDSVDRVLASWATSRPDLDVRPIAILTRLDRLKRAVDEQSVFDRFGLNGADFAVLATLVRVAPSTGLSQRALMAELDLSSGTVSVRIERLVRSGLVTRNPDPRDGRGSIIVLTARGAALFEECAPVHLHHSRQLLSGLSTEQHDQLADLLRRLLQAVEMSTDDRAMDRWGMSLLPAHLAARRRTELGLTERAGLGIRAVLPRSPASTAGLKIDDLVVAAEGVPVLSVIDLHRATRNRDRISLRILRGNRARTVGLSLAPA</sequence>
<evidence type="ECO:0000256" key="1">
    <source>
        <dbReference type="ARBA" id="ARBA00023015"/>
    </source>
</evidence>
<dbReference type="InterPro" id="IPR036390">
    <property type="entry name" value="WH_DNA-bd_sf"/>
</dbReference>
<dbReference type="GO" id="GO:0006950">
    <property type="term" value="P:response to stress"/>
    <property type="evidence" value="ECO:0007669"/>
    <property type="project" value="TreeGrafter"/>
</dbReference>
<dbReference type="PROSITE" id="PS50995">
    <property type="entry name" value="HTH_MARR_2"/>
    <property type="match status" value="1"/>
</dbReference>
<dbReference type="PRINTS" id="PR00598">
    <property type="entry name" value="HTHMARR"/>
</dbReference>
<dbReference type="SUPFAM" id="SSF46785">
    <property type="entry name" value="Winged helix' DNA-binding domain"/>
    <property type="match status" value="1"/>
</dbReference>
<dbReference type="InterPro" id="IPR039422">
    <property type="entry name" value="MarR/SlyA-like"/>
</dbReference>
<dbReference type="SMART" id="SM00347">
    <property type="entry name" value="HTH_MARR"/>
    <property type="match status" value="1"/>
</dbReference>
<dbReference type="STRING" id="630515.SAMN04489812_1347"/>
<dbReference type="SUPFAM" id="SSF50156">
    <property type="entry name" value="PDZ domain-like"/>
    <property type="match status" value="1"/>
</dbReference>
<gene>
    <name evidence="5" type="ORF">SAMN04489812_1347</name>
</gene>
<keyword evidence="6" id="KW-1185">Reference proteome</keyword>
<dbReference type="PANTHER" id="PTHR33164">
    <property type="entry name" value="TRANSCRIPTIONAL REGULATOR, MARR FAMILY"/>
    <property type="match status" value="1"/>
</dbReference>
<evidence type="ECO:0000313" key="5">
    <source>
        <dbReference type="EMBL" id="SDS25539.1"/>
    </source>
</evidence>
<dbReference type="InterPro" id="IPR041489">
    <property type="entry name" value="PDZ_6"/>
</dbReference>
<dbReference type="EMBL" id="LT629772">
    <property type="protein sequence ID" value="SDS25539.1"/>
    <property type="molecule type" value="Genomic_DNA"/>
</dbReference>
<dbReference type="PANTHER" id="PTHR33164:SF104">
    <property type="entry name" value="TRANSCRIPTIONAL REGULATORY PROTEIN"/>
    <property type="match status" value="1"/>
</dbReference>
<accession>A0A1H1QRL0</accession>
<dbReference type="InterPro" id="IPR036388">
    <property type="entry name" value="WH-like_DNA-bd_sf"/>
</dbReference>
<keyword evidence="3" id="KW-0804">Transcription</keyword>
<evidence type="ECO:0000259" key="4">
    <source>
        <dbReference type="PROSITE" id="PS50995"/>
    </source>
</evidence>
<dbReference type="InterPro" id="IPR001478">
    <property type="entry name" value="PDZ"/>
</dbReference>